<evidence type="ECO:0000313" key="3">
    <source>
        <dbReference type="Proteomes" id="UP001558632"/>
    </source>
</evidence>
<reference evidence="2 3" key="1">
    <citation type="submission" date="2024-07" db="EMBL/GenBank/DDBJ databases">
        <title>Enhanced genomic and transcriptomic resources for Trichinella pseudospiralis and T. spiralis underpin the discovery of pronounced molecular differences between stages and species.</title>
        <authorList>
            <person name="Pasi K.K."/>
            <person name="La Rosa G."/>
            <person name="Gomez-Morales M.A."/>
            <person name="Tosini F."/>
            <person name="Sumanam S."/>
            <person name="Young N.D."/>
            <person name="Chang B.C."/>
            <person name="Robin G.B."/>
        </authorList>
    </citation>
    <scope>NUCLEOTIDE SEQUENCE [LARGE SCALE GENOMIC DNA]</scope>
    <source>
        <strain evidence="2">ISS534</strain>
    </source>
</reference>
<evidence type="ECO:0000313" key="2">
    <source>
        <dbReference type="EMBL" id="KAL1236680.1"/>
    </source>
</evidence>
<keyword evidence="3" id="KW-1185">Reference proteome</keyword>
<feature type="compositionally biased region" description="Basic and acidic residues" evidence="1">
    <location>
        <begin position="32"/>
        <end position="45"/>
    </location>
</feature>
<dbReference type="EMBL" id="JBEUSY010000365">
    <property type="protein sequence ID" value="KAL1236680.1"/>
    <property type="molecule type" value="Genomic_DNA"/>
</dbReference>
<comment type="caution">
    <text evidence="2">The sequence shown here is derived from an EMBL/GenBank/DDBJ whole genome shotgun (WGS) entry which is preliminary data.</text>
</comment>
<sequence>MSQVAGQGPLHEPLPVSGAWDLKDSLSTPVEEGVRESDRRTEYRTSSKKSPRPKWNNGGHITLSVAAVSVTRGCPFCQGSDSDQPVASRRVQAFVIPQICEKVQQKEIDPSYKSPEASVPEMKRRQEFTYAQMWW</sequence>
<gene>
    <name evidence="2" type="ORF">TSPI_01291</name>
</gene>
<accession>A0ABR3KF34</accession>
<proteinExistence type="predicted"/>
<evidence type="ECO:0000256" key="1">
    <source>
        <dbReference type="SAM" id="MobiDB-lite"/>
    </source>
</evidence>
<organism evidence="2 3">
    <name type="scientific">Trichinella spiralis</name>
    <name type="common">Trichina worm</name>
    <dbReference type="NCBI Taxonomy" id="6334"/>
    <lineage>
        <taxon>Eukaryota</taxon>
        <taxon>Metazoa</taxon>
        <taxon>Ecdysozoa</taxon>
        <taxon>Nematoda</taxon>
        <taxon>Enoplea</taxon>
        <taxon>Dorylaimia</taxon>
        <taxon>Trichinellida</taxon>
        <taxon>Trichinellidae</taxon>
        <taxon>Trichinella</taxon>
    </lineage>
</organism>
<name>A0ABR3KF34_TRISP</name>
<feature type="region of interest" description="Disordered" evidence="1">
    <location>
        <begin position="1"/>
        <end position="59"/>
    </location>
</feature>
<protein>
    <submittedName>
        <fullName evidence="2">Ribonuclease HII</fullName>
    </submittedName>
</protein>
<dbReference type="Proteomes" id="UP001558632">
    <property type="component" value="Unassembled WGS sequence"/>
</dbReference>